<dbReference type="InterPro" id="IPR007652">
    <property type="entry name" value="A1-4-GlycosylTfrase_dom"/>
</dbReference>
<dbReference type="GO" id="GO:0000139">
    <property type="term" value="C:Golgi membrane"/>
    <property type="evidence" value="ECO:0007669"/>
    <property type="project" value="UniProtKB-SubCell"/>
</dbReference>
<dbReference type="Proteomes" id="UP001152799">
    <property type="component" value="Chromosome 4"/>
</dbReference>
<dbReference type="InterPro" id="IPR029044">
    <property type="entry name" value="Nucleotide-diphossugar_trans"/>
</dbReference>
<keyword evidence="3" id="KW-0328">Glycosyltransferase</keyword>
<proteinExistence type="inferred from homology"/>
<organism evidence="8 9">
    <name type="scientific">Ceutorhynchus assimilis</name>
    <name type="common">cabbage seed weevil</name>
    <dbReference type="NCBI Taxonomy" id="467358"/>
    <lineage>
        <taxon>Eukaryota</taxon>
        <taxon>Metazoa</taxon>
        <taxon>Ecdysozoa</taxon>
        <taxon>Arthropoda</taxon>
        <taxon>Hexapoda</taxon>
        <taxon>Insecta</taxon>
        <taxon>Pterygota</taxon>
        <taxon>Neoptera</taxon>
        <taxon>Endopterygota</taxon>
        <taxon>Coleoptera</taxon>
        <taxon>Polyphaga</taxon>
        <taxon>Cucujiformia</taxon>
        <taxon>Curculionidae</taxon>
        <taxon>Ceutorhynchinae</taxon>
        <taxon>Ceutorhynchus</taxon>
    </lineage>
</organism>
<dbReference type="OrthoDB" id="409543at2759"/>
<sequence>MKVYYWAKPEKGVFCHYIESKDSLPDISDASIKEGQAIFFHETSCSSYMKGKISVTARQACAVESTARMNPDREIYLLYASPGNYIFENTESDRFLKELMEYPNINIYHVDMNRYLKGSPVEDLWKKEKMRYSQYAQSHTSDVLRFLTLWKYGGIYLDLDVIITKNLDDLGTDFSGVESATSVAAGILGFNATGKGHDYVTSCLQDLQNTFKGHDWGWNGPGTITRLLKKLCGVTKVNDMVGKTCQGFKIYPPDEFYAIPYWNWKLFFEPEALDSVMELTNSSHLIHVWNKFSITTKIPLNVKGVPYLEQAKQYCPHIIRQCDKYF</sequence>
<dbReference type="InterPro" id="IPR007577">
    <property type="entry name" value="GlycoTrfase_DXD_sugar-bd_CS"/>
</dbReference>
<evidence type="ECO:0000313" key="9">
    <source>
        <dbReference type="Proteomes" id="UP001152799"/>
    </source>
</evidence>
<dbReference type="InterPro" id="IPR051981">
    <property type="entry name" value="Glycosyltransf_32"/>
</dbReference>
<dbReference type="PANTHER" id="PTHR12042:SF21">
    <property type="entry name" value="ALPHA1,4-GALACTOSYLTRANSFERASE 1-RELATED"/>
    <property type="match status" value="1"/>
</dbReference>
<keyword evidence="5" id="KW-0333">Golgi apparatus</keyword>
<accession>A0A9N9MND7</accession>
<dbReference type="GO" id="GO:0016758">
    <property type="term" value="F:hexosyltransferase activity"/>
    <property type="evidence" value="ECO:0007669"/>
    <property type="project" value="TreeGrafter"/>
</dbReference>
<gene>
    <name evidence="8" type="ORF">CEUTPL_LOCUS7827</name>
</gene>
<evidence type="ECO:0000256" key="4">
    <source>
        <dbReference type="ARBA" id="ARBA00022679"/>
    </source>
</evidence>
<evidence type="ECO:0000259" key="7">
    <source>
        <dbReference type="Pfam" id="PF04572"/>
    </source>
</evidence>
<dbReference type="Gene3D" id="3.90.550.20">
    <property type="match status" value="1"/>
</dbReference>
<dbReference type="Pfam" id="PF04488">
    <property type="entry name" value="Gly_transf_sug"/>
    <property type="match status" value="1"/>
</dbReference>
<dbReference type="SUPFAM" id="SSF53448">
    <property type="entry name" value="Nucleotide-diphospho-sugar transferases"/>
    <property type="match status" value="1"/>
</dbReference>
<dbReference type="GO" id="GO:0006688">
    <property type="term" value="P:glycosphingolipid biosynthetic process"/>
    <property type="evidence" value="ECO:0007669"/>
    <property type="project" value="TreeGrafter"/>
</dbReference>
<evidence type="ECO:0000256" key="6">
    <source>
        <dbReference type="ARBA" id="ARBA00023136"/>
    </source>
</evidence>
<dbReference type="AlphaFoldDB" id="A0A9N9MND7"/>
<comment type="subcellular location">
    <subcellularLocation>
        <location evidence="1">Golgi apparatus membrane</location>
        <topology evidence="1">Single-pass type II membrane protein</topology>
    </subcellularLocation>
</comment>
<evidence type="ECO:0000256" key="2">
    <source>
        <dbReference type="ARBA" id="ARBA00009003"/>
    </source>
</evidence>
<dbReference type="PANTHER" id="PTHR12042">
    <property type="entry name" value="LACTOSYLCERAMIDE 4-ALPHA-GALACTOSYLTRANSFERASE ALPHA- 1,4-GALACTOSYLTRANSFERASE"/>
    <property type="match status" value="1"/>
</dbReference>
<keyword evidence="9" id="KW-1185">Reference proteome</keyword>
<evidence type="ECO:0000256" key="1">
    <source>
        <dbReference type="ARBA" id="ARBA00004323"/>
    </source>
</evidence>
<comment type="similarity">
    <text evidence="2">Belongs to the glycosyltransferase 32 family.</text>
</comment>
<dbReference type="Pfam" id="PF04572">
    <property type="entry name" value="Gb3_synth"/>
    <property type="match status" value="1"/>
</dbReference>
<evidence type="ECO:0000256" key="5">
    <source>
        <dbReference type="ARBA" id="ARBA00023034"/>
    </source>
</evidence>
<protein>
    <recommendedName>
        <fullName evidence="7">Alpha 1,4-glycosyltransferase domain-containing protein</fullName>
    </recommendedName>
</protein>
<reference evidence="8" key="1">
    <citation type="submission" date="2022-01" db="EMBL/GenBank/DDBJ databases">
        <authorList>
            <person name="King R."/>
        </authorList>
    </citation>
    <scope>NUCLEOTIDE SEQUENCE</scope>
</reference>
<name>A0A9N9MND7_9CUCU</name>
<keyword evidence="6" id="KW-0472">Membrane</keyword>
<dbReference type="EMBL" id="OU892280">
    <property type="protein sequence ID" value="CAG9767261.1"/>
    <property type="molecule type" value="Genomic_DNA"/>
</dbReference>
<keyword evidence="4" id="KW-0808">Transferase</keyword>
<feature type="domain" description="Alpha 1,4-glycosyltransferase" evidence="7">
    <location>
        <begin position="193"/>
        <end position="320"/>
    </location>
</feature>
<evidence type="ECO:0000313" key="8">
    <source>
        <dbReference type="EMBL" id="CAG9767261.1"/>
    </source>
</evidence>
<evidence type="ECO:0000256" key="3">
    <source>
        <dbReference type="ARBA" id="ARBA00022676"/>
    </source>
</evidence>